<organism evidence="1">
    <name type="scientific">Thermodesulfatator atlanticus</name>
    <dbReference type="NCBI Taxonomy" id="501497"/>
    <lineage>
        <taxon>Bacteria</taxon>
        <taxon>Pseudomonadati</taxon>
        <taxon>Thermodesulfobacteriota</taxon>
        <taxon>Thermodesulfobacteria</taxon>
        <taxon>Thermodesulfobacteriales</taxon>
        <taxon>Thermodesulfatatoraceae</taxon>
        <taxon>Thermodesulfatator</taxon>
    </lineage>
</organism>
<name>A0A7V5P1G1_9BACT</name>
<accession>A0A7V5P1G1</accession>
<sequence length="641" mass="74358">MLRPWISIAFLGVFFSVLFGLSRVMAVNFAAKWQYFDTSEDKARLSQNYALILSSWVTSALSTGFSLRYTRQDQGGRWRELYTPVFYANLINDWFTFNLSATASENRRSEGADISSRSWDANLTTQYRNYNWRLYYGESSQEDDQDPKRINSDSKHWGASVSKDWNVFSIFGDYRGTSSKDKVEKSKTDTDTYFLKGKINSSWRKLTYSFSQQINYMKTDWRTSQKLTRGKILLNVIIDWHLQDNNEIKTNDYFIIDIEGQIIDLVVFYKNANTLEEIDNNVKWKIEWSNDGVTWNLIAENISLPYEFSSSLSGKKYVKFTVISGSDELVSPLVRVYRYLPIGVTSYSFDSTTLRSDISLLYSFDEKKNIAYNFSYNKNLPDPGKNSWTKNHSLSGYWWINKLLQTSLNLTMNADKIQGQKTKKNYNISVNIFSEILDTLTSNTTFTHSLNKEGGKKISEIDNIIYSITAEIYPDLELRWDINYGHTKNYDQKATIDSISTHINITAQLRPSLTVNGIYDYSYSKNKGQITNTNTDQFVNINVTWRPSEVFLIRGTEAVKWGSNQKTTLNSDYSLWVNINPKIQTNFTYSGTRAKGQNSDRFSGSLSWSISRYLFFRNNYSWQKTQGEKEWSILFSLSLTF</sequence>
<reference evidence="1" key="1">
    <citation type="journal article" date="2020" name="mSystems">
        <title>Genome- and Community-Level Interaction Insights into Carbon Utilization and Element Cycling Functions of Hydrothermarchaeota in Hydrothermal Sediment.</title>
        <authorList>
            <person name="Zhou Z."/>
            <person name="Liu Y."/>
            <person name="Xu W."/>
            <person name="Pan J."/>
            <person name="Luo Z.H."/>
            <person name="Li M."/>
        </authorList>
    </citation>
    <scope>NUCLEOTIDE SEQUENCE [LARGE SCALE GENOMIC DNA]</scope>
    <source>
        <strain evidence="1">HyVt-533</strain>
    </source>
</reference>
<gene>
    <name evidence="1" type="ORF">ENJ96_09885</name>
</gene>
<proteinExistence type="predicted"/>
<dbReference type="EMBL" id="DROK01000292">
    <property type="protein sequence ID" value="HHI98139.1"/>
    <property type="molecule type" value="Genomic_DNA"/>
</dbReference>
<comment type="caution">
    <text evidence="1">The sequence shown here is derived from an EMBL/GenBank/DDBJ whole genome shotgun (WGS) entry which is preliminary data.</text>
</comment>
<dbReference type="AlphaFoldDB" id="A0A7V5P1G1"/>
<evidence type="ECO:0000313" key="1">
    <source>
        <dbReference type="EMBL" id="HHI98139.1"/>
    </source>
</evidence>
<dbReference type="Proteomes" id="UP000886101">
    <property type="component" value="Unassembled WGS sequence"/>
</dbReference>
<protein>
    <submittedName>
        <fullName evidence="1">Uncharacterized protein</fullName>
    </submittedName>
</protein>